<sequence>MEKGKKIPPQEASRTNPVAKPEDTKGGINNKVSSGLIGKKLASGLKGAKLAEQAEENEEMPMHHLIADKDYPSGIREWMITSPSDLKYPTLVVAAAMLSVYLTRVRIQYVYDNQGEKSAIVLQVIVEGEQSSGKSFARYIMRTLMKPFIERDSEMRAKEQEYAALKRRQGKKDGKLPPEPKTDITILPETVSLTMFIKRCDAAVKLYGAPKTLFEFADEISAIVHSAKRQFADLSQVIKTAYDLGSVYGQDFMSESSYSAMVDALLSFVFCGTQSAVSRYMNKAAIEGGAVTRTILCPLISHLGDNPPQFQALTDTQRNELENTLDKLFGLCYEEDGKFHQEIEEDMSWLYKTVIKWCNDCRQQVVKTMSKSMDVFYKRSSVSAFRIAALMQVLYKVEGKKSEKEIRKLVRQTYLACADRILQNMLQRWGKAFEQISAEGEGEPYHTVDYFSELPQEFSYQFLEEFLKQKELKTPARNMVCNWRRWGWLEKPAKGEDRKVLRKTQQKGTIGDGNIKKDN</sequence>
<gene>
    <name evidence="2" type="ORF">DWV76_16095</name>
</gene>
<evidence type="ECO:0000256" key="1">
    <source>
        <dbReference type="SAM" id="MobiDB-lite"/>
    </source>
</evidence>
<feature type="region of interest" description="Disordered" evidence="1">
    <location>
        <begin position="496"/>
        <end position="519"/>
    </location>
</feature>
<dbReference type="EMBL" id="QSAG01000061">
    <property type="protein sequence ID" value="RGW39196.1"/>
    <property type="molecule type" value="Genomic_DNA"/>
</dbReference>
<dbReference type="AlphaFoldDB" id="A0AA92TV58"/>
<comment type="caution">
    <text evidence="2">The sequence shown here is derived from an EMBL/GenBank/DDBJ whole genome shotgun (WGS) entry which is preliminary data.</text>
</comment>
<feature type="region of interest" description="Disordered" evidence="1">
    <location>
        <begin position="1"/>
        <end position="33"/>
    </location>
</feature>
<dbReference type="Proteomes" id="UP000283785">
    <property type="component" value="Unassembled WGS sequence"/>
</dbReference>
<evidence type="ECO:0008006" key="4">
    <source>
        <dbReference type="Google" id="ProtNLM"/>
    </source>
</evidence>
<reference evidence="2 3" key="1">
    <citation type="submission" date="2018-08" db="EMBL/GenBank/DDBJ databases">
        <title>A genome reference for cultivated species of the human gut microbiota.</title>
        <authorList>
            <person name="Zou Y."/>
            <person name="Xue W."/>
            <person name="Luo G."/>
        </authorList>
    </citation>
    <scope>NUCLEOTIDE SEQUENCE [LARGE SCALE GENOMIC DNA]</scope>
    <source>
        <strain evidence="2 3">AF12-50</strain>
    </source>
</reference>
<accession>A0AA92TV58</accession>
<evidence type="ECO:0000313" key="2">
    <source>
        <dbReference type="EMBL" id="RGW39196.1"/>
    </source>
</evidence>
<organism evidence="2 3">
    <name type="scientific">Segatella copri</name>
    <dbReference type="NCBI Taxonomy" id="165179"/>
    <lineage>
        <taxon>Bacteria</taxon>
        <taxon>Pseudomonadati</taxon>
        <taxon>Bacteroidota</taxon>
        <taxon>Bacteroidia</taxon>
        <taxon>Bacteroidales</taxon>
        <taxon>Prevotellaceae</taxon>
        <taxon>Segatella</taxon>
    </lineage>
</organism>
<evidence type="ECO:0000313" key="3">
    <source>
        <dbReference type="Proteomes" id="UP000283785"/>
    </source>
</evidence>
<protein>
    <recommendedName>
        <fullName evidence="4">DUF3987 domain-containing protein</fullName>
    </recommendedName>
</protein>
<name>A0AA92TV58_9BACT</name>
<proteinExistence type="predicted"/>
<dbReference type="RefSeq" id="WP_118066874.1">
    <property type="nucleotide sequence ID" value="NZ_QSAG01000061.1"/>
</dbReference>